<reference evidence="2" key="1">
    <citation type="submission" date="2019-10" db="EMBL/GenBank/DDBJ databases">
        <authorList>
            <person name="Zhang R."/>
            <person name="Pan Y."/>
            <person name="Wang J."/>
            <person name="Ma R."/>
            <person name="Yu S."/>
        </authorList>
    </citation>
    <scope>NUCLEOTIDE SEQUENCE</scope>
    <source>
        <strain evidence="2">LA-IB0</strain>
        <tissue evidence="2">Leaf</tissue>
    </source>
</reference>
<feature type="transmembrane region" description="Helical" evidence="1">
    <location>
        <begin position="205"/>
        <end position="223"/>
    </location>
</feature>
<organism evidence="2 3">
    <name type="scientific">Buddleja alternifolia</name>
    <dbReference type="NCBI Taxonomy" id="168488"/>
    <lineage>
        <taxon>Eukaryota</taxon>
        <taxon>Viridiplantae</taxon>
        <taxon>Streptophyta</taxon>
        <taxon>Embryophyta</taxon>
        <taxon>Tracheophyta</taxon>
        <taxon>Spermatophyta</taxon>
        <taxon>Magnoliopsida</taxon>
        <taxon>eudicotyledons</taxon>
        <taxon>Gunneridae</taxon>
        <taxon>Pentapetalae</taxon>
        <taxon>asterids</taxon>
        <taxon>lamiids</taxon>
        <taxon>Lamiales</taxon>
        <taxon>Scrophulariaceae</taxon>
        <taxon>Buddlejeae</taxon>
        <taxon>Buddleja</taxon>
    </lineage>
</organism>
<keyword evidence="3" id="KW-1185">Reference proteome</keyword>
<evidence type="ECO:0008006" key="4">
    <source>
        <dbReference type="Google" id="ProtNLM"/>
    </source>
</evidence>
<proteinExistence type="predicted"/>
<feature type="transmembrane region" description="Helical" evidence="1">
    <location>
        <begin position="180"/>
        <end position="199"/>
    </location>
</feature>
<feature type="transmembrane region" description="Helical" evidence="1">
    <location>
        <begin position="71"/>
        <end position="89"/>
    </location>
</feature>
<evidence type="ECO:0000256" key="1">
    <source>
        <dbReference type="SAM" id="Phobius"/>
    </source>
</evidence>
<evidence type="ECO:0000313" key="3">
    <source>
        <dbReference type="Proteomes" id="UP000826271"/>
    </source>
</evidence>
<sequence length="283" mass="31356">MEIPALVYFSCWSLISITFLLLGFKALHHDKPEIAPLVIFLLKRVLAICVCHSSSYALVHRPGANISLLSHLKVSIIGFSIPVYIYIVSGPIPLRLILCYAFLVILCLSFLTSTLDFGLSIDFLIRAMIFSLEPHTDRFFPIFVLVTSFFSSGSAALLDGPVGPGPVSEPVKNDSKKRKGLEIAVSILCSIVFQILVRFTSFSHILAFLCFAVVWLGFLALVMPQSDLGVLDLLLCNVLVGCVNGFGLYGPTWFAYVAYVVLYVLHSKVRTVRLVHDQDIVLW</sequence>
<keyword evidence="1" id="KW-0812">Transmembrane</keyword>
<keyword evidence="1" id="KW-0472">Membrane</keyword>
<dbReference type="EMBL" id="WHWC01000002">
    <property type="protein sequence ID" value="KAG8387568.1"/>
    <property type="molecule type" value="Genomic_DNA"/>
</dbReference>
<name>A0AAV6XZ92_9LAMI</name>
<accession>A0AAV6XZ92</accession>
<dbReference type="Proteomes" id="UP000826271">
    <property type="component" value="Unassembled WGS sequence"/>
</dbReference>
<feature type="transmembrane region" description="Helical" evidence="1">
    <location>
        <begin position="96"/>
        <end position="119"/>
    </location>
</feature>
<feature type="transmembrane region" description="Helical" evidence="1">
    <location>
        <begin position="139"/>
        <end position="159"/>
    </location>
</feature>
<comment type="caution">
    <text evidence="2">The sequence shown here is derived from an EMBL/GenBank/DDBJ whole genome shotgun (WGS) entry which is preliminary data.</text>
</comment>
<feature type="transmembrane region" description="Helical" evidence="1">
    <location>
        <begin position="34"/>
        <end position="59"/>
    </location>
</feature>
<feature type="transmembrane region" description="Helical" evidence="1">
    <location>
        <begin position="253"/>
        <end position="269"/>
    </location>
</feature>
<gene>
    <name evidence="2" type="ORF">BUALT_Bualt02G0034900</name>
</gene>
<feature type="transmembrane region" description="Helical" evidence="1">
    <location>
        <begin position="6"/>
        <end position="27"/>
    </location>
</feature>
<protein>
    <recommendedName>
        <fullName evidence="4">Taste receptor type 2</fullName>
    </recommendedName>
</protein>
<dbReference type="AlphaFoldDB" id="A0AAV6XZ92"/>
<keyword evidence="1" id="KW-1133">Transmembrane helix</keyword>
<evidence type="ECO:0000313" key="2">
    <source>
        <dbReference type="EMBL" id="KAG8387568.1"/>
    </source>
</evidence>